<evidence type="ECO:0000256" key="1">
    <source>
        <dbReference type="SAM" id="Coils"/>
    </source>
</evidence>
<proteinExistence type="predicted"/>
<keyword evidence="1" id="KW-0175">Coiled coil</keyword>
<protein>
    <submittedName>
        <fullName evidence="3">Uncharacterized protein</fullName>
    </submittedName>
</protein>
<organism evidence="3 4">
    <name type="scientific">Rotaria magnacalcarata</name>
    <dbReference type="NCBI Taxonomy" id="392030"/>
    <lineage>
        <taxon>Eukaryota</taxon>
        <taxon>Metazoa</taxon>
        <taxon>Spiralia</taxon>
        <taxon>Gnathifera</taxon>
        <taxon>Rotifera</taxon>
        <taxon>Eurotatoria</taxon>
        <taxon>Bdelloidea</taxon>
        <taxon>Philodinida</taxon>
        <taxon>Philodinidae</taxon>
        <taxon>Rotaria</taxon>
    </lineage>
</organism>
<evidence type="ECO:0000313" key="3">
    <source>
        <dbReference type="EMBL" id="CAF5209494.1"/>
    </source>
</evidence>
<evidence type="ECO:0000313" key="4">
    <source>
        <dbReference type="Proteomes" id="UP000676336"/>
    </source>
</evidence>
<evidence type="ECO:0000256" key="2">
    <source>
        <dbReference type="SAM" id="MobiDB-lite"/>
    </source>
</evidence>
<dbReference type="Proteomes" id="UP000676336">
    <property type="component" value="Unassembled WGS sequence"/>
</dbReference>
<feature type="non-terminal residue" evidence="3">
    <location>
        <position position="232"/>
    </location>
</feature>
<dbReference type="AlphaFoldDB" id="A0A8S3IXN5"/>
<feature type="coiled-coil region" evidence="1">
    <location>
        <begin position="53"/>
        <end position="136"/>
    </location>
</feature>
<accession>A0A8S3IXN5</accession>
<name>A0A8S3IXN5_9BILA</name>
<dbReference type="EMBL" id="CAJOBI010338545">
    <property type="protein sequence ID" value="CAF5209494.1"/>
    <property type="molecule type" value="Genomic_DNA"/>
</dbReference>
<sequence length="232" mass="27485">LNKECQQFLLKKNLKLNSYSNLELNHLALITIYFLSNQHLCDNAKELYNETVVRALKQEYNLLNSERNDSIEKMNSLQAQLQHMDDERCNSRELIKNLNNNNEKLNSELKRIESYYEQLEKEYNRIGRENELLRDSKTEIYQESLQEENKKDSINDQSISTSADNSTHSDIDCQQLSLEEPNIFNIHIDRETLTDNQHPDKLLQINNKLKHALQTIKEKIHQIIVEQPDLFR</sequence>
<feature type="non-terminal residue" evidence="3">
    <location>
        <position position="1"/>
    </location>
</feature>
<reference evidence="3" key="1">
    <citation type="submission" date="2021-02" db="EMBL/GenBank/DDBJ databases">
        <authorList>
            <person name="Nowell W R."/>
        </authorList>
    </citation>
    <scope>NUCLEOTIDE SEQUENCE</scope>
</reference>
<gene>
    <name evidence="3" type="ORF">SMN809_LOCUS77920</name>
</gene>
<feature type="region of interest" description="Disordered" evidence="2">
    <location>
        <begin position="146"/>
        <end position="171"/>
    </location>
</feature>
<feature type="compositionally biased region" description="Polar residues" evidence="2">
    <location>
        <begin position="155"/>
        <end position="171"/>
    </location>
</feature>
<comment type="caution">
    <text evidence="3">The sequence shown here is derived from an EMBL/GenBank/DDBJ whole genome shotgun (WGS) entry which is preliminary data.</text>
</comment>